<feature type="non-terminal residue" evidence="1">
    <location>
        <position position="46"/>
    </location>
</feature>
<evidence type="ECO:0000313" key="2">
    <source>
        <dbReference type="Proteomes" id="UP000004471"/>
    </source>
</evidence>
<dbReference type="GO" id="GO:0043041">
    <property type="term" value="P:amino acid activation for nonribosomal peptide biosynthetic process"/>
    <property type="evidence" value="ECO:0007669"/>
    <property type="project" value="TreeGrafter"/>
</dbReference>
<dbReference type="EMBL" id="AEAH01003666">
    <property type="protein sequence ID" value="EGH35473.1"/>
    <property type="molecule type" value="Genomic_DNA"/>
</dbReference>
<gene>
    <name evidence="1" type="ORF">PSYJA_43251</name>
</gene>
<proteinExistence type="predicted"/>
<dbReference type="HOGENOM" id="CLU_000022_73_4_6"/>
<comment type="caution">
    <text evidence="1">The sequence shown here is derived from an EMBL/GenBank/DDBJ whole genome shotgun (WGS) entry which is preliminary data.</text>
</comment>
<dbReference type="GO" id="GO:0005737">
    <property type="term" value="C:cytoplasm"/>
    <property type="evidence" value="ECO:0007669"/>
    <property type="project" value="TreeGrafter"/>
</dbReference>
<organism evidence="1 2">
    <name type="scientific">Pseudomonas syringae pv. japonica str. M301072</name>
    <dbReference type="NCBI Taxonomy" id="629262"/>
    <lineage>
        <taxon>Bacteria</taxon>
        <taxon>Pseudomonadati</taxon>
        <taxon>Pseudomonadota</taxon>
        <taxon>Gammaproteobacteria</taxon>
        <taxon>Pseudomonadales</taxon>
        <taxon>Pseudomonadaceae</taxon>
        <taxon>Pseudomonas</taxon>
        <taxon>Pseudomonas syringae</taxon>
    </lineage>
</organism>
<dbReference type="Proteomes" id="UP000004471">
    <property type="component" value="Unassembled WGS sequence"/>
</dbReference>
<name>F3FZ31_PSESX</name>
<protein>
    <submittedName>
        <fullName evidence="1">Pyoverdine sidechain peptide synthetase I, epsilon-Lys module</fullName>
    </submittedName>
</protein>
<dbReference type="GO" id="GO:0044550">
    <property type="term" value="P:secondary metabolite biosynthetic process"/>
    <property type="evidence" value="ECO:0007669"/>
    <property type="project" value="TreeGrafter"/>
</dbReference>
<dbReference type="Gene3D" id="2.30.38.10">
    <property type="entry name" value="Luciferase, Domain 3"/>
    <property type="match status" value="1"/>
</dbReference>
<dbReference type="AlphaFoldDB" id="F3FZ31"/>
<evidence type="ECO:0000313" key="1">
    <source>
        <dbReference type="EMBL" id="EGH35473.1"/>
    </source>
</evidence>
<accession>F3FZ31</accession>
<dbReference type="PANTHER" id="PTHR45527">
    <property type="entry name" value="NONRIBOSOMAL PEPTIDE SYNTHETASE"/>
    <property type="match status" value="1"/>
</dbReference>
<dbReference type="GO" id="GO:0031177">
    <property type="term" value="F:phosphopantetheine binding"/>
    <property type="evidence" value="ECO:0007669"/>
    <property type="project" value="TreeGrafter"/>
</dbReference>
<dbReference type="PANTHER" id="PTHR45527:SF1">
    <property type="entry name" value="FATTY ACID SYNTHASE"/>
    <property type="match status" value="1"/>
</dbReference>
<reference evidence="1 2" key="1">
    <citation type="journal article" date="2011" name="PLoS Pathog.">
        <title>Dynamic evolution of pathogenicity revealed by sequencing and comparative genomics of 19 Pseudomonas syringae isolates.</title>
        <authorList>
            <person name="Baltrus D.A."/>
            <person name="Nishimura M.T."/>
            <person name="Romanchuk A."/>
            <person name="Chang J.H."/>
            <person name="Mukhtar M.S."/>
            <person name="Cherkis K."/>
            <person name="Roach J."/>
            <person name="Grant S.R."/>
            <person name="Jones C.D."/>
            <person name="Dangl J.L."/>
        </authorList>
    </citation>
    <scope>NUCLEOTIDE SEQUENCE [LARGE SCALE GENOMIC DNA]</scope>
    <source>
        <strain evidence="2">M301072PT</strain>
    </source>
</reference>
<feature type="non-terminal residue" evidence="1">
    <location>
        <position position="1"/>
    </location>
</feature>
<sequence>GGPGLARGYHAQPGLSAERFVVDPFVSGERLYRTGDLGRWLANGRL</sequence>
<dbReference type="SUPFAM" id="SSF56801">
    <property type="entry name" value="Acetyl-CoA synthetase-like"/>
    <property type="match status" value="1"/>
</dbReference>